<dbReference type="Proteomes" id="UP001597249">
    <property type="component" value="Unassembled WGS sequence"/>
</dbReference>
<protein>
    <submittedName>
        <fullName evidence="2">NAD(P)H-binding protein</fullName>
    </submittedName>
</protein>
<dbReference type="SUPFAM" id="SSF51735">
    <property type="entry name" value="NAD(P)-binding Rossmann-fold domains"/>
    <property type="match status" value="1"/>
</dbReference>
<feature type="domain" description="NAD(P)-binding" evidence="1">
    <location>
        <begin position="8"/>
        <end position="189"/>
    </location>
</feature>
<name>A0ABW4B5M0_9LACO</name>
<dbReference type="PANTHER" id="PTHR43355">
    <property type="entry name" value="FLAVIN REDUCTASE (NADPH)"/>
    <property type="match status" value="1"/>
</dbReference>
<dbReference type="RefSeq" id="WP_125584500.1">
    <property type="nucleotide sequence ID" value="NZ_JBHTMO010000001.1"/>
</dbReference>
<reference evidence="3" key="1">
    <citation type="journal article" date="2019" name="Int. J. Syst. Evol. Microbiol.">
        <title>The Global Catalogue of Microorganisms (GCM) 10K type strain sequencing project: providing services to taxonomists for standard genome sequencing and annotation.</title>
        <authorList>
            <consortium name="The Broad Institute Genomics Platform"/>
            <consortium name="The Broad Institute Genome Sequencing Center for Infectious Disease"/>
            <person name="Wu L."/>
            <person name="Ma J."/>
        </authorList>
    </citation>
    <scope>NUCLEOTIDE SEQUENCE [LARGE SCALE GENOMIC DNA]</scope>
    <source>
        <strain evidence="3">CCM 8911</strain>
    </source>
</reference>
<accession>A0ABW4B5M0</accession>
<sequence>MPNVLIIGANGRIAKLVRKRLLQETDAHLTLYLRRAKRLGQVVPTRETVVEADVNDYQALYQAMAGQDIVYANLDGQLEPLARSIVKAMTAAGVARLIDVTGLGLDHEVPGAFGRWVETDVGPAVMADTRRAAHLIEVSALNFTLIRAAYLTDTAEIDYELTAKGTPFKGTSVSRASVADLIVKLIENPALHSYSSLSIDEPGSAGDRPG</sequence>
<comment type="caution">
    <text evidence="2">The sequence shown here is derived from an EMBL/GenBank/DDBJ whole genome shotgun (WGS) entry which is preliminary data.</text>
</comment>
<dbReference type="PANTHER" id="PTHR43355:SF2">
    <property type="entry name" value="FLAVIN REDUCTASE (NADPH)"/>
    <property type="match status" value="1"/>
</dbReference>
<proteinExistence type="predicted"/>
<dbReference type="InterPro" id="IPR051606">
    <property type="entry name" value="Polyketide_Oxido-like"/>
</dbReference>
<dbReference type="Pfam" id="PF13460">
    <property type="entry name" value="NAD_binding_10"/>
    <property type="match status" value="1"/>
</dbReference>
<dbReference type="Gene3D" id="3.40.50.720">
    <property type="entry name" value="NAD(P)-binding Rossmann-like Domain"/>
    <property type="match status" value="1"/>
</dbReference>
<evidence type="ECO:0000313" key="2">
    <source>
        <dbReference type="EMBL" id="MFD1392043.1"/>
    </source>
</evidence>
<dbReference type="InterPro" id="IPR036291">
    <property type="entry name" value="NAD(P)-bd_dom_sf"/>
</dbReference>
<gene>
    <name evidence="2" type="ORF">ACFQ3L_00370</name>
</gene>
<evidence type="ECO:0000313" key="3">
    <source>
        <dbReference type="Proteomes" id="UP001597249"/>
    </source>
</evidence>
<dbReference type="EMBL" id="JBHTMO010000001">
    <property type="protein sequence ID" value="MFD1392043.1"/>
    <property type="molecule type" value="Genomic_DNA"/>
</dbReference>
<evidence type="ECO:0000259" key="1">
    <source>
        <dbReference type="Pfam" id="PF13460"/>
    </source>
</evidence>
<dbReference type="InterPro" id="IPR016040">
    <property type="entry name" value="NAD(P)-bd_dom"/>
</dbReference>
<keyword evidence="3" id="KW-1185">Reference proteome</keyword>
<organism evidence="2 3">
    <name type="scientific">Lacticaseibacillus jixianensis</name>
    <dbReference type="NCBI Taxonomy" id="2486012"/>
    <lineage>
        <taxon>Bacteria</taxon>
        <taxon>Bacillati</taxon>
        <taxon>Bacillota</taxon>
        <taxon>Bacilli</taxon>
        <taxon>Lactobacillales</taxon>
        <taxon>Lactobacillaceae</taxon>
        <taxon>Lacticaseibacillus</taxon>
    </lineage>
</organism>